<keyword evidence="5 8" id="KW-0472">Membrane</keyword>
<evidence type="ECO:0000256" key="4">
    <source>
        <dbReference type="ARBA" id="ARBA00022989"/>
    </source>
</evidence>
<dbReference type="EC" id="7.2.2.12" evidence="6"/>
<dbReference type="InterPro" id="IPR023214">
    <property type="entry name" value="HAD_sf"/>
</dbReference>
<dbReference type="InterPro" id="IPR059000">
    <property type="entry name" value="ATPase_P-type_domA"/>
</dbReference>
<feature type="domain" description="P-type ATPase A" evidence="10">
    <location>
        <begin position="144"/>
        <end position="244"/>
    </location>
</feature>
<dbReference type="PANTHER" id="PTHR48085:SF5">
    <property type="entry name" value="CADMIUM_ZINC-TRANSPORTING ATPASE HMA4-RELATED"/>
    <property type="match status" value="1"/>
</dbReference>
<dbReference type="SUPFAM" id="SSF56784">
    <property type="entry name" value="HAD-like"/>
    <property type="match status" value="1"/>
</dbReference>
<accession>A0A917V757</accession>
<evidence type="ECO:0000256" key="5">
    <source>
        <dbReference type="ARBA" id="ARBA00023136"/>
    </source>
</evidence>
<keyword evidence="12" id="KW-1185">Reference proteome</keyword>
<dbReference type="InterPro" id="IPR023299">
    <property type="entry name" value="ATPase_P-typ_cyto_dom_N"/>
</dbReference>
<dbReference type="NCBIfam" id="TIGR01494">
    <property type="entry name" value="ATPase_P-type"/>
    <property type="match status" value="2"/>
</dbReference>
<dbReference type="AlphaFoldDB" id="A0A917V757"/>
<dbReference type="InterPro" id="IPR001757">
    <property type="entry name" value="P_typ_ATPase"/>
</dbReference>
<dbReference type="SUPFAM" id="SSF81665">
    <property type="entry name" value="Calcium ATPase, transmembrane domain M"/>
    <property type="match status" value="1"/>
</dbReference>
<evidence type="ECO:0000259" key="10">
    <source>
        <dbReference type="Pfam" id="PF00122"/>
    </source>
</evidence>
<dbReference type="GO" id="GO:0005524">
    <property type="term" value="F:ATP binding"/>
    <property type="evidence" value="ECO:0007669"/>
    <property type="project" value="UniProtKB-UniRule"/>
</dbReference>
<dbReference type="RefSeq" id="WP_188914743.1">
    <property type="nucleotide sequence ID" value="NZ_BMMF01000012.1"/>
</dbReference>
<feature type="transmembrane region" description="Helical" evidence="8">
    <location>
        <begin position="36"/>
        <end position="58"/>
    </location>
</feature>
<feature type="region of interest" description="Disordered" evidence="9">
    <location>
        <begin position="635"/>
        <end position="660"/>
    </location>
</feature>
<dbReference type="InterPro" id="IPR023298">
    <property type="entry name" value="ATPase_P-typ_TM_dom_sf"/>
</dbReference>
<evidence type="ECO:0000256" key="3">
    <source>
        <dbReference type="ARBA" id="ARBA00022692"/>
    </source>
</evidence>
<comment type="similarity">
    <text evidence="2 8">Belongs to the cation transport ATPase (P-type) (TC 3.A.3) family. Type IB subfamily.</text>
</comment>
<dbReference type="GO" id="GO:0016463">
    <property type="term" value="F:P-type zinc transporter activity"/>
    <property type="evidence" value="ECO:0007669"/>
    <property type="project" value="UniProtKB-EC"/>
</dbReference>
<evidence type="ECO:0000256" key="2">
    <source>
        <dbReference type="ARBA" id="ARBA00006024"/>
    </source>
</evidence>
<dbReference type="EMBL" id="BMMF01000012">
    <property type="protein sequence ID" value="GGK46508.1"/>
    <property type="molecule type" value="Genomic_DNA"/>
</dbReference>
<dbReference type="Gene3D" id="2.70.150.10">
    <property type="entry name" value="Calcium-transporting ATPase, cytoplasmic transduction domain A"/>
    <property type="match status" value="1"/>
</dbReference>
<keyword evidence="8" id="KW-0479">Metal-binding</keyword>
<name>A0A917V757_9HYPH</name>
<keyword evidence="8" id="KW-0547">Nucleotide-binding</keyword>
<dbReference type="Gene3D" id="3.40.50.1000">
    <property type="entry name" value="HAD superfamily/HAD-like"/>
    <property type="match status" value="1"/>
</dbReference>
<dbReference type="Gene3D" id="3.40.1110.10">
    <property type="entry name" value="Calcium-transporting ATPase, cytoplasmic domain N"/>
    <property type="match status" value="1"/>
</dbReference>
<keyword evidence="3 8" id="KW-0812">Transmembrane</keyword>
<dbReference type="PANTHER" id="PTHR48085">
    <property type="entry name" value="CADMIUM/ZINC-TRANSPORTING ATPASE HMA2-RELATED"/>
    <property type="match status" value="1"/>
</dbReference>
<protein>
    <recommendedName>
        <fullName evidence="6">P-type Zn(2+) transporter</fullName>
        <ecNumber evidence="6">7.2.2.12</ecNumber>
    </recommendedName>
</protein>
<dbReference type="Proteomes" id="UP000600449">
    <property type="component" value="Unassembled WGS sequence"/>
</dbReference>
<feature type="transmembrane region" description="Helical" evidence="8">
    <location>
        <begin position="64"/>
        <end position="83"/>
    </location>
</feature>
<sequence length="660" mass="66492">MASPDSASLESAARRSERAASPIRGILAGRRGRVRLALLAFALVGLGAGLVAPLVGAPDAVARAAYFLATVPVLAALLVEIVTSLRRGDVGLDIVAALAMGGALALGEPLAGAVVAVMYAGGQFLEAYAEGRAGRRMTALLARAPRSALRHEAGGLAEVPLEALRPGDRLFVRKGDVVPVDGRVAPDAVALLDTSALTGEPLPVRREAGETVLSGTTNLGEAFDLLAERSARESTFAGIVRLVEAARAEKAPMARLADRWAMLFLGLTLAIAGAAWLASGDPVRALAVLVVATPCPLILAVPVAIVSGLSRAAEVGVLVKGGGALERLAAARVLVLDKTGTLTAGMPVLRRIHLADASGNEDAAAETLRLAASLEQASNHVAARALVAAAQARGLALSTPRDVVEHAGDGLQGVVDGRAVAVAGAPARPGDPPGAVRVRIALDGADAAELVLADPLRPGVARLLQRLRAEGFDRLVLATGDRAAVAAALVADLPIDVVEAECTPARKVAIVGRERAFGPVVMLGDGVNDAPALASADVGISMGARGAAASAEAADAVVLVDRLEPVADARAIAVRARTIALQSVALGSGLSLAGMIAAAFGYLTPVEGALLQEAIDVAAILNALRALAPPAGLRRGRAEPLDAPEAPGLSSDGSRAGTAA</sequence>
<dbReference type="InterPro" id="IPR018303">
    <property type="entry name" value="ATPase_P-typ_P_site"/>
</dbReference>
<dbReference type="InterPro" id="IPR036412">
    <property type="entry name" value="HAD-like_sf"/>
</dbReference>
<keyword evidence="4 8" id="KW-1133">Transmembrane helix</keyword>
<comment type="subcellular location">
    <subcellularLocation>
        <location evidence="8">Cell membrane</location>
    </subcellularLocation>
    <subcellularLocation>
        <location evidence="1">Membrane</location>
    </subcellularLocation>
</comment>
<proteinExistence type="inferred from homology"/>
<dbReference type="Pfam" id="PF00122">
    <property type="entry name" value="E1-E2_ATPase"/>
    <property type="match status" value="1"/>
</dbReference>
<dbReference type="InterPro" id="IPR051014">
    <property type="entry name" value="Cation_Transport_ATPase_IB"/>
</dbReference>
<organism evidence="11 12">
    <name type="scientific">Salinarimonas ramus</name>
    <dbReference type="NCBI Taxonomy" id="690164"/>
    <lineage>
        <taxon>Bacteria</taxon>
        <taxon>Pseudomonadati</taxon>
        <taxon>Pseudomonadota</taxon>
        <taxon>Alphaproteobacteria</taxon>
        <taxon>Hyphomicrobiales</taxon>
        <taxon>Salinarimonadaceae</taxon>
        <taxon>Salinarimonas</taxon>
    </lineage>
</organism>
<dbReference type="GO" id="GO:0005886">
    <property type="term" value="C:plasma membrane"/>
    <property type="evidence" value="ECO:0007669"/>
    <property type="project" value="UniProtKB-SubCell"/>
</dbReference>
<dbReference type="GO" id="GO:0046872">
    <property type="term" value="F:metal ion binding"/>
    <property type="evidence" value="ECO:0007669"/>
    <property type="project" value="UniProtKB-KW"/>
</dbReference>
<feature type="transmembrane region" description="Helical" evidence="8">
    <location>
        <begin position="90"/>
        <end position="107"/>
    </location>
</feature>
<evidence type="ECO:0000256" key="6">
    <source>
        <dbReference type="ARBA" id="ARBA00039097"/>
    </source>
</evidence>
<dbReference type="SUPFAM" id="SSF81653">
    <property type="entry name" value="Calcium ATPase, transduction domain A"/>
    <property type="match status" value="1"/>
</dbReference>
<dbReference type="NCBIfam" id="TIGR01525">
    <property type="entry name" value="ATPase-IB_hvy"/>
    <property type="match status" value="1"/>
</dbReference>
<comment type="catalytic activity">
    <reaction evidence="7">
        <text>Zn(2+)(in) + ATP + H2O = Zn(2+)(out) + ADP + phosphate + H(+)</text>
        <dbReference type="Rhea" id="RHEA:20621"/>
        <dbReference type="ChEBI" id="CHEBI:15377"/>
        <dbReference type="ChEBI" id="CHEBI:15378"/>
        <dbReference type="ChEBI" id="CHEBI:29105"/>
        <dbReference type="ChEBI" id="CHEBI:30616"/>
        <dbReference type="ChEBI" id="CHEBI:43474"/>
        <dbReference type="ChEBI" id="CHEBI:456216"/>
        <dbReference type="EC" id="7.2.2.12"/>
    </reaction>
</comment>
<keyword evidence="8" id="KW-0067">ATP-binding</keyword>
<comment type="caution">
    <text evidence="11">The sequence shown here is derived from an EMBL/GenBank/DDBJ whole genome shotgun (WGS) entry which is preliminary data.</text>
</comment>
<evidence type="ECO:0000313" key="11">
    <source>
        <dbReference type="EMBL" id="GGK46508.1"/>
    </source>
</evidence>
<dbReference type="PROSITE" id="PS00154">
    <property type="entry name" value="ATPASE_E1_E2"/>
    <property type="match status" value="1"/>
</dbReference>
<dbReference type="Pfam" id="PF00702">
    <property type="entry name" value="Hydrolase"/>
    <property type="match status" value="1"/>
</dbReference>
<evidence type="ECO:0000313" key="12">
    <source>
        <dbReference type="Proteomes" id="UP000600449"/>
    </source>
</evidence>
<dbReference type="GO" id="GO:0016887">
    <property type="term" value="F:ATP hydrolysis activity"/>
    <property type="evidence" value="ECO:0007669"/>
    <property type="project" value="InterPro"/>
</dbReference>
<feature type="transmembrane region" description="Helical" evidence="8">
    <location>
        <begin position="260"/>
        <end position="279"/>
    </location>
</feature>
<dbReference type="NCBIfam" id="TIGR01512">
    <property type="entry name" value="ATPase-IB2_Cd"/>
    <property type="match status" value="1"/>
</dbReference>
<evidence type="ECO:0000256" key="8">
    <source>
        <dbReference type="RuleBase" id="RU362081"/>
    </source>
</evidence>
<reference evidence="11 12" key="1">
    <citation type="journal article" date="2014" name="Int. J. Syst. Evol. Microbiol.">
        <title>Complete genome sequence of Corynebacterium casei LMG S-19264T (=DSM 44701T), isolated from a smear-ripened cheese.</title>
        <authorList>
            <consortium name="US DOE Joint Genome Institute (JGI-PGF)"/>
            <person name="Walter F."/>
            <person name="Albersmeier A."/>
            <person name="Kalinowski J."/>
            <person name="Ruckert C."/>
        </authorList>
    </citation>
    <scope>NUCLEOTIDE SEQUENCE [LARGE SCALE GENOMIC DNA]</scope>
    <source>
        <strain evidence="11 12">CGMCC 1.9161</strain>
    </source>
</reference>
<evidence type="ECO:0000256" key="9">
    <source>
        <dbReference type="SAM" id="MobiDB-lite"/>
    </source>
</evidence>
<gene>
    <name evidence="11" type="ORF">GCM10011322_36950</name>
</gene>
<keyword evidence="8" id="KW-1003">Cell membrane</keyword>
<dbReference type="InterPro" id="IPR027256">
    <property type="entry name" value="P-typ_ATPase_IB"/>
</dbReference>
<evidence type="ECO:0000256" key="7">
    <source>
        <dbReference type="ARBA" id="ARBA00047308"/>
    </source>
</evidence>
<dbReference type="InterPro" id="IPR008250">
    <property type="entry name" value="ATPase_P-typ_transduc_dom_A_sf"/>
</dbReference>
<dbReference type="PRINTS" id="PR00119">
    <property type="entry name" value="CATATPASE"/>
</dbReference>
<dbReference type="GO" id="GO:0015086">
    <property type="term" value="F:cadmium ion transmembrane transporter activity"/>
    <property type="evidence" value="ECO:0007669"/>
    <property type="project" value="TreeGrafter"/>
</dbReference>
<evidence type="ECO:0000256" key="1">
    <source>
        <dbReference type="ARBA" id="ARBA00004370"/>
    </source>
</evidence>
<feature type="transmembrane region" description="Helical" evidence="8">
    <location>
        <begin position="285"/>
        <end position="306"/>
    </location>
</feature>